<evidence type="ECO:0000313" key="2">
    <source>
        <dbReference type="EMBL" id="TFY50207.1"/>
    </source>
</evidence>
<dbReference type="STRING" id="34475.A0A4Y9XLJ5"/>
<proteinExistence type="predicted"/>
<feature type="region of interest" description="Disordered" evidence="1">
    <location>
        <begin position="210"/>
        <end position="291"/>
    </location>
</feature>
<feature type="compositionally biased region" description="Acidic residues" evidence="1">
    <location>
        <begin position="260"/>
        <end position="271"/>
    </location>
</feature>
<evidence type="ECO:0000313" key="3">
    <source>
        <dbReference type="Proteomes" id="UP000298390"/>
    </source>
</evidence>
<feature type="compositionally biased region" description="Basic residues" evidence="1">
    <location>
        <begin position="227"/>
        <end position="236"/>
    </location>
</feature>
<sequence>MEGFKRKETRAWKEIFDKLDSFITLPSVLYNEDGHVVAIRPDEYTYLWLKRKLSSYFYNAAGLLNGQLYEVPNVPVFDKDGLDPSVAYTPHDYQILCACYRDEVETVLKYFTRIAKIFPVELQLFWVLSHGIGLILTRYGLMFYYATYYASHNTPCSSFPSGVEEEEEEAPKPPERPKGAGSSISQAGGEFQDCDHKLSQIMATDAGLVADDSSDDEDDHRSPSPPRRPHHSHHHGGGSGRGGGGGGRGRRPRRGHGDPDDSGPDGNDDGPETPRRPRRKRDTRSSGEEDTANLPRFDLKLKIDIVPTWDGNINTLARWIMKVNQIAKESRLIAKQLGAVVPRRLRAGAENWYYSLPEFQRDSLQKNWSLLKEAIGHHYMNKTWLDKQKSKANRAKYRDSTAPRETPSDYYIRKLELLEFVYDYSDSELI</sequence>
<gene>
    <name evidence="2" type="ORF">EVJ58_g11143</name>
</gene>
<feature type="compositionally biased region" description="Gly residues" evidence="1">
    <location>
        <begin position="237"/>
        <end position="247"/>
    </location>
</feature>
<feature type="region of interest" description="Disordered" evidence="1">
    <location>
        <begin position="157"/>
        <end position="190"/>
    </location>
</feature>
<dbReference type="AlphaFoldDB" id="A0A4Y9XLJ5"/>
<dbReference type="Proteomes" id="UP000298390">
    <property type="component" value="Unassembled WGS sequence"/>
</dbReference>
<evidence type="ECO:0000256" key="1">
    <source>
        <dbReference type="SAM" id="MobiDB-lite"/>
    </source>
</evidence>
<accession>A0A4Y9XLJ5</accession>
<organism evidence="2 3">
    <name type="scientific">Rhodofomes roseus</name>
    <dbReference type="NCBI Taxonomy" id="34475"/>
    <lineage>
        <taxon>Eukaryota</taxon>
        <taxon>Fungi</taxon>
        <taxon>Dikarya</taxon>
        <taxon>Basidiomycota</taxon>
        <taxon>Agaricomycotina</taxon>
        <taxon>Agaricomycetes</taxon>
        <taxon>Polyporales</taxon>
        <taxon>Rhodofomes</taxon>
    </lineage>
</organism>
<name>A0A4Y9XLJ5_9APHY</name>
<reference evidence="2 3" key="1">
    <citation type="submission" date="2019-01" db="EMBL/GenBank/DDBJ databases">
        <title>Genome sequencing of the rare red list fungi Fomitopsis rosea.</title>
        <authorList>
            <person name="Buettner E."/>
            <person name="Kellner H."/>
        </authorList>
    </citation>
    <scope>NUCLEOTIDE SEQUENCE [LARGE SCALE GENOMIC DNA]</scope>
    <source>
        <strain evidence="2 3">DSM 105464</strain>
    </source>
</reference>
<feature type="non-terminal residue" evidence="2">
    <location>
        <position position="430"/>
    </location>
</feature>
<dbReference type="EMBL" id="SEKV01001619">
    <property type="protein sequence ID" value="TFY50207.1"/>
    <property type="molecule type" value="Genomic_DNA"/>
</dbReference>
<comment type="caution">
    <text evidence="2">The sequence shown here is derived from an EMBL/GenBank/DDBJ whole genome shotgun (WGS) entry which is preliminary data.</text>
</comment>
<protein>
    <submittedName>
        <fullName evidence="2">Uncharacterized protein</fullName>
    </submittedName>
</protein>